<accession>A0AB35U5M0</accession>
<proteinExistence type="predicted"/>
<reference evidence="1 2" key="1">
    <citation type="submission" date="2022-03" db="EMBL/GenBank/DDBJ databases">
        <title>Novel taxa within the pig intestine.</title>
        <authorList>
            <person name="Wylensek D."/>
            <person name="Bishof K."/>
            <person name="Afrizal A."/>
            <person name="Clavel T."/>
        </authorList>
    </citation>
    <scope>NUCLEOTIDE SEQUENCE [LARGE SCALE GENOMIC DNA]</scope>
    <source>
        <strain evidence="1 2">CLA-KB-P133</strain>
    </source>
</reference>
<evidence type="ECO:0000313" key="2">
    <source>
        <dbReference type="Proteomes" id="UP001286174"/>
    </source>
</evidence>
<dbReference type="AlphaFoldDB" id="A0AB35U5M0"/>
<organism evidence="1 2">
    <name type="scientific">Grylomicrobium aquisgranensis</name>
    <dbReference type="NCBI Taxonomy" id="2926318"/>
    <lineage>
        <taxon>Bacteria</taxon>
        <taxon>Bacillati</taxon>
        <taxon>Bacillota</taxon>
        <taxon>Erysipelotrichia</taxon>
        <taxon>Erysipelotrichales</taxon>
        <taxon>Erysipelotrichaceae</taxon>
        <taxon>Grylomicrobium</taxon>
    </lineage>
</organism>
<protein>
    <submittedName>
        <fullName evidence="1">Uncharacterized protein</fullName>
    </submittedName>
</protein>
<keyword evidence="2" id="KW-1185">Reference proteome</keyword>
<dbReference type="EMBL" id="JALBUR010000040">
    <property type="protein sequence ID" value="MDX8420468.1"/>
    <property type="molecule type" value="Genomic_DNA"/>
</dbReference>
<dbReference type="RefSeq" id="WP_370596598.1">
    <property type="nucleotide sequence ID" value="NZ_JALBUR010000040.1"/>
</dbReference>
<sequence length="45" mass="5133">MSEEKKKWEEEIFSTTGTICDQMQELVETNVILVIPIGGDADEFQ</sequence>
<gene>
    <name evidence="1" type="ORF">MOZ60_10265</name>
</gene>
<name>A0AB35U5M0_9FIRM</name>
<comment type="caution">
    <text evidence="1">The sequence shown here is derived from an EMBL/GenBank/DDBJ whole genome shotgun (WGS) entry which is preliminary data.</text>
</comment>
<dbReference type="Proteomes" id="UP001286174">
    <property type="component" value="Unassembled WGS sequence"/>
</dbReference>
<evidence type="ECO:0000313" key="1">
    <source>
        <dbReference type="EMBL" id="MDX8420468.1"/>
    </source>
</evidence>